<keyword evidence="3" id="KW-1185">Reference proteome</keyword>
<evidence type="ECO:0000313" key="3">
    <source>
        <dbReference type="Proteomes" id="UP001311915"/>
    </source>
</evidence>
<organism evidence="2 3">
    <name type="scientific">Solanum pinnatisectum</name>
    <name type="common">tansyleaf nightshade</name>
    <dbReference type="NCBI Taxonomy" id="50273"/>
    <lineage>
        <taxon>Eukaryota</taxon>
        <taxon>Viridiplantae</taxon>
        <taxon>Streptophyta</taxon>
        <taxon>Embryophyta</taxon>
        <taxon>Tracheophyta</taxon>
        <taxon>Spermatophyta</taxon>
        <taxon>Magnoliopsida</taxon>
        <taxon>eudicotyledons</taxon>
        <taxon>Gunneridae</taxon>
        <taxon>Pentapetalae</taxon>
        <taxon>asterids</taxon>
        <taxon>lamiids</taxon>
        <taxon>Solanales</taxon>
        <taxon>Solanaceae</taxon>
        <taxon>Solanoideae</taxon>
        <taxon>Solaneae</taxon>
        <taxon>Solanum</taxon>
    </lineage>
</organism>
<dbReference type="Proteomes" id="UP001311915">
    <property type="component" value="Unassembled WGS sequence"/>
</dbReference>
<feature type="compositionally biased region" description="Polar residues" evidence="1">
    <location>
        <begin position="189"/>
        <end position="204"/>
    </location>
</feature>
<dbReference type="CDD" id="cd00303">
    <property type="entry name" value="retropepsin_like"/>
    <property type="match status" value="1"/>
</dbReference>
<accession>A0AAV9KAD6</accession>
<feature type="region of interest" description="Disordered" evidence="1">
    <location>
        <begin position="189"/>
        <end position="210"/>
    </location>
</feature>
<dbReference type="EMBL" id="JAWPEI010000012">
    <property type="protein sequence ID" value="KAK4709062.1"/>
    <property type="molecule type" value="Genomic_DNA"/>
</dbReference>
<dbReference type="InterPro" id="IPR021109">
    <property type="entry name" value="Peptidase_aspartic_dom_sf"/>
</dbReference>
<sequence>MANQGRHVELGLSLQEKNENNNQDNVNNPETLNNQWVPPVVPTRPVRDVAVPLTTNMASSIRKPPPGGRFELKQGMNHRATGILDVDQVTAINAKLDAMQHNIAMHFKQMSLNQELINMVQQISNWSGVCDSGAHETEQCEANPNYINYLGNAQNYGNTYNPSWRNHPNFSWDGNQNQNQAQWVNQYRSQGAGQQYQNPNQCANPSAPKGGMTNKELLQKLMTEIGTKINTRIDKQDENIKNIQMSQMSLEKQVAQEANPLNLRPQGGLPGDTEPNPKQLHAITPKKRDTETSTKENKVEEADECFGMFLSILKQVHINLPLVDILQGIPEYAKYVKDIVANKRRLTEYETIALTEECSSRIQNRLPKELKDSGSSTVQITIRQNVHTRGLCDLGASINLIPLSIYQKLGLGSPKRTNVILQLIDRSIARPEKVVEDVLVQVGSLIFLVDFVVLDFEPNMNFHSF</sequence>
<dbReference type="Gene3D" id="2.40.70.10">
    <property type="entry name" value="Acid Proteases"/>
    <property type="match status" value="1"/>
</dbReference>
<gene>
    <name evidence="2" type="ORF">R3W88_029987</name>
</gene>
<feature type="region of interest" description="Disordered" evidence="1">
    <location>
        <begin position="261"/>
        <end position="298"/>
    </location>
</feature>
<evidence type="ECO:0000313" key="2">
    <source>
        <dbReference type="EMBL" id="KAK4709062.1"/>
    </source>
</evidence>
<protein>
    <submittedName>
        <fullName evidence="2">Uncharacterized protein</fullName>
    </submittedName>
</protein>
<dbReference type="AlphaFoldDB" id="A0AAV9KAD6"/>
<proteinExistence type="predicted"/>
<feature type="region of interest" description="Disordered" evidence="1">
    <location>
        <begin position="16"/>
        <end position="40"/>
    </location>
</feature>
<evidence type="ECO:0000256" key="1">
    <source>
        <dbReference type="SAM" id="MobiDB-lite"/>
    </source>
</evidence>
<dbReference type="PANTHER" id="PTHR33067">
    <property type="entry name" value="RNA-DIRECTED DNA POLYMERASE-RELATED"/>
    <property type="match status" value="1"/>
</dbReference>
<name>A0AAV9KAD6_9SOLN</name>
<dbReference type="PANTHER" id="PTHR33067:SF39">
    <property type="entry name" value="TRANSCRIPTION FACTOR INTERACTOR AND REGULATOR CCHC(ZN) FAMILY"/>
    <property type="match status" value="1"/>
</dbReference>
<reference evidence="2 3" key="1">
    <citation type="submission" date="2023-10" db="EMBL/GenBank/DDBJ databases">
        <title>Genome-Wide Identification Analysis in wild type Solanum Pinnatisectum Reveals Some Genes Defensing Phytophthora Infestans.</title>
        <authorList>
            <person name="Sun C."/>
        </authorList>
    </citation>
    <scope>NUCLEOTIDE SEQUENCE [LARGE SCALE GENOMIC DNA]</scope>
    <source>
        <strain evidence="2">LQN</strain>
        <tissue evidence="2">Leaf</tissue>
    </source>
</reference>
<comment type="caution">
    <text evidence="2">The sequence shown here is derived from an EMBL/GenBank/DDBJ whole genome shotgun (WGS) entry which is preliminary data.</text>
</comment>
<feature type="compositionally biased region" description="Basic and acidic residues" evidence="1">
    <location>
        <begin position="286"/>
        <end position="298"/>
    </location>
</feature>